<proteinExistence type="predicted"/>
<sequence length="56" mass="5136">MGSGDACVAIGVAMDDVMGADGVTGAVTVDGVVVAGGEFTAAGLPPTGSPPTPCSV</sequence>
<name>A0A0A9AL18_ARUDO</name>
<evidence type="ECO:0000313" key="1">
    <source>
        <dbReference type="EMBL" id="JAD47787.1"/>
    </source>
</evidence>
<dbReference type="AlphaFoldDB" id="A0A0A9AL18"/>
<organism evidence="1">
    <name type="scientific">Arundo donax</name>
    <name type="common">Giant reed</name>
    <name type="synonym">Donax arundinaceus</name>
    <dbReference type="NCBI Taxonomy" id="35708"/>
    <lineage>
        <taxon>Eukaryota</taxon>
        <taxon>Viridiplantae</taxon>
        <taxon>Streptophyta</taxon>
        <taxon>Embryophyta</taxon>
        <taxon>Tracheophyta</taxon>
        <taxon>Spermatophyta</taxon>
        <taxon>Magnoliopsida</taxon>
        <taxon>Liliopsida</taxon>
        <taxon>Poales</taxon>
        <taxon>Poaceae</taxon>
        <taxon>PACMAD clade</taxon>
        <taxon>Arundinoideae</taxon>
        <taxon>Arundineae</taxon>
        <taxon>Arundo</taxon>
    </lineage>
</organism>
<protein>
    <submittedName>
        <fullName evidence="1">Uncharacterized protein</fullName>
    </submittedName>
</protein>
<accession>A0A0A9AL18</accession>
<dbReference type="EMBL" id="GBRH01250108">
    <property type="protein sequence ID" value="JAD47787.1"/>
    <property type="molecule type" value="Transcribed_RNA"/>
</dbReference>
<reference evidence="1" key="2">
    <citation type="journal article" date="2015" name="Data Brief">
        <title>Shoot transcriptome of the giant reed, Arundo donax.</title>
        <authorList>
            <person name="Barrero R.A."/>
            <person name="Guerrero F.D."/>
            <person name="Moolhuijzen P."/>
            <person name="Goolsby J.A."/>
            <person name="Tidwell J."/>
            <person name="Bellgard S.E."/>
            <person name="Bellgard M.I."/>
        </authorList>
    </citation>
    <scope>NUCLEOTIDE SEQUENCE</scope>
    <source>
        <tissue evidence="1">Shoot tissue taken approximately 20 cm above the soil surface</tissue>
    </source>
</reference>
<reference evidence="1" key="1">
    <citation type="submission" date="2014-09" db="EMBL/GenBank/DDBJ databases">
        <authorList>
            <person name="Magalhaes I.L.F."/>
            <person name="Oliveira U."/>
            <person name="Santos F.R."/>
            <person name="Vidigal T.H.D.A."/>
            <person name="Brescovit A.D."/>
            <person name="Santos A.J."/>
        </authorList>
    </citation>
    <scope>NUCLEOTIDE SEQUENCE</scope>
    <source>
        <tissue evidence="1">Shoot tissue taken approximately 20 cm above the soil surface</tissue>
    </source>
</reference>